<evidence type="ECO:0000313" key="2">
    <source>
        <dbReference type="Proteomes" id="UP000290013"/>
    </source>
</evidence>
<reference evidence="1 2" key="1">
    <citation type="submission" date="2019-02" db="EMBL/GenBank/DDBJ databases">
        <authorList>
            <consortium name="Pathogen Informatics"/>
        </authorList>
    </citation>
    <scope>NUCLEOTIDE SEQUENCE [LARGE SCALE GENOMIC DNA]</scope>
    <source>
        <strain evidence="1 2">3012STDY6944375</strain>
    </source>
</reference>
<name>A0A4U8WI37_9FLAO</name>
<dbReference type="KEGG" id="ctai:NCTC12078_03195"/>
<proteinExistence type="predicted"/>
<organism evidence="1 2">
    <name type="scientific">Chryseobacterium taihuense</name>
    <dbReference type="NCBI Taxonomy" id="1141221"/>
    <lineage>
        <taxon>Bacteria</taxon>
        <taxon>Pseudomonadati</taxon>
        <taxon>Bacteroidota</taxon>
        <taxon>Flavobacteriia</taxon>
        <taxon>Flavobacteriales</taxon>
        <taxon>Weeksellaceae</taxon>
        <taxon>Chryseobacterium group</taxon>
        <taxon>Chryseobacterium</taxon>
    </lineage>
</organism>
<sequence>MANLETILSWFQAGDYPTQEEFEQTFSSFRHKDTKIPITEVDGLESSLNNKLNVSDYVKDGKIRADKIESLDWMNFIESNEKDISEFAANSDKYEFQQNDFIAVINEQGNFSLYLFKGGEKSNKNNYLPIGISNTPSGDYIPLTGTETGKPVTGELEIKAPVSIGSDGYSLVNTVNGLIEDDLGSIHIKHDQEINLHANDCNFKFNENGISSDVDFSDNVKELHYVQKKYVDNAISSVPTDEDLQDLQSTLLNKADLVDGKVPASQLPSYVDDVLEFPDLSSFPVSGESGKIYIALDSNKTYRWSGSTYVDLTQPEVDTLQNVMNRGNFAPKEIMFHANGKLSYSIPLESYFFTSGISETATGKYNTGIGYKVFSKLTTGYENTGLGGRVLEELTTGYYNVGYGTFSLSKATAAVGNVGIGYACFYNTTTGNGNTGLGLNTGQNNITGSINTYIGWNAGFSCNGSNNVFVGGGAGRNHGATTGSKIFSHNTFLGYNSGYTSHAMGTWGDNNVVIGSNAPLGGGTNNQLVIDSYMSPKRHDLVFPLIGGDFSARTLSFDASLKIRRLTDAENDVAYSRILVQREDGTIGYQSKPSISSIPLAGTETDKPVTGEIQFNNSGSKGLFAQSINLDGELTGGFYSAYIGNDQVAFNYLSDDSGSEFVSVGIARTGLENKSALLLSDSRVDSRGITASQDFSLNITDLDYVQKKYVDDIAFQIVSPLNSQTFNIEGKGNAVVRTQIHKDYVVVELNMSVSNLAVDETITIPILNTFRFATKPIQAFKDFDSYEIVNLIVFANNANGLSIVNKNDTDTGQFYIQDTFIFGYGIDAGAY</sequence>
<protein>
    <submittedName>
        <fullName evidence="1">Uncharacterized protein</fullName>
    </submittedName>
</protein>
<dbReference type="AlphaFoldDB" id="A0A4U8WI37"/>
<dbReference type="EMBL" id="LR215974">
    <property type="protein sequence ID" value="VFB05140.1"/>
    <property type="molecule type" value="Genomic_DNA"/>
</dbReference>
<accession>A0A4U8WI37</accession>
<dbReference type="Proteomes" id="UP000290013">
    <property type="component" value="Chromosome"/>
</dbReference>
<gene>
    <name evidence="1" type="ORF">NCTC12078_03195</name>
</gene>
<evidence type="ECO:0000313" key="1">
    <source>
        <dbReference type="EMBL" id="VFB05140.1"/>
    </source>
</evidence>
<dbReference type="RefSeq" id="WP_198418296.1">
    <property type="nucleotide sequence ID" value="NZ_LR215974.1"/>
</dbReference>